<evidence type="ECO:0000313" key="1">
    <source>
        <dbReference type="EMBL" id="JAE09438.1"/>
    </source>
</evidence>
<name>A0A0A9FM97_ARUDO</name>
<organism evidence="1">
    <name type="scientific">Arundo donax</name>
    <name type="common">Giant reed</name>
    <name type="synonym">Donax arundinaceus</name>
    <dbReference type="NCBI Taxonomy" id="35708"/>
    <lineage>
        <taxon>Eukaryota</taxon>
        <taxon>Viridiplantae</taxon>
        <taxon>Streptophyta</taxon>
        <taxon>Embryophyta</taxon>
        <taxon>Tracheophyta</taxon>
        <taxon>Spermatophyta</taxon>
        <taxon>Magnoliopsida</taxon>
        <taxon>Liliopsida</taxon>
        <taxon>Poales</taxon>
        <taxon>Poaceae</taxon>
        <taxon>PACMAD clade</taxon>
        <taxon>Arundinoideae</taxon>
        <taxon>Arundineae</taxon>
        <taxon>Arundo</taxon>
    </lineage>
</organism>
<dbReference type="EMBL" id="GBRH01188458">
    <property type="protein sequence ID" value="JAE09438.1"/>
    <property type="molecule type" value="Transcribed_RNA"/>
</dbReference>
<proteinExistence type="predicted"/>
<accession>A0A0A9FM97</accession>
<reference evidence="1" key="1">
    <citation type="submission" date="2014-09" db="EMBL/GenBank/DDBJ databases">
        <authorList>
            <person name="Magalhaes I.L.F."/>
            <person name="Oliveira U."/>
            <person name="Santos F.R."/>
            <person name="Vidigal T.H.D.A."/>
            <person name="Brescovit A.D."/>
            <person name="Santos A.J."/>
        </authorList>
    </citation>
    <scope>NUCLEOTIDE SEQUENCE</scope>
    <source>
        <tissue evidence="1">Shoot tissue taken approximately 20 cm above the soil surface</tissue>
    </source>
</reference>
<sequence length="12" mass="1338">MNFLVNSANELS</sequence>
<protein>
    <submittedName>
        <fullName evidence="1">Uncharacterized protein</fullName>
    </submittedName>
</protein>
<reference evidence="1" key="2">
    <citation type="journal article" date="2015" name="Data Brief">
        <title>Shoot transcriptome of the giant reed, Arundo donax.</title>
        <authorList>
            <person name="Barrero R.A."/>
            <person name="Guerrero F.D."/>
            <person name="Moolhuijzen P."/>
            <person name="Goolsby J.A."/>
            <person name="Tidwell J."/>
            <person name="Bellgard S.E."/>
            <person name="Bellgard M.I."/>
        </authorList>
    </citation>
    <scope>NUCLEOTIDE SEQUENCE</scope>
    <source>
        <tissue evidence="1">Shoot tissue taken approximately 20 cm above the soil surface</tissue>
    </source>
</reference>